<organism evidence="1 2">
    <name type="scientific">Paramecium sonneborni</name>
    <dbReference type="NCBI Taxonomy" id="65129"/>
    <lineage>
        <taxon>Eukaryota</taxon>
        <taxon>Sar</taxon>
        <taxon>Alveolata</taxon>
        <taxon>Ciliophora</taxon>
        <taxon>Intramacronucleata</taxon>
        <taxon>Oligohymenophorea</taxon>
        <taxon>Peniculida</taxon>
        <taxon>Parameciidae</taxon>
        <taxon>Paramecium</taxon>
    </lineage>
</organism>
<dbReference type="Proteomes" id="UP000692954">
    <property type="component" value="Unassembled WGS sequence"/>
</dbReference>
<sequence length="196" mass="23008">MNFNQQVQPIQIESQKSLNSPHQIFKNSNKKLIPKTTLLSKHPFITNRVYTIDEFQNKEKILDLKHSRTPIIKQFSLDTDPQQFQGKRLQSQKISNDIEKTQFLQIQTARNIRTSQIDKNNTIKIPEAHQISEKQKNNNYFKSESICNEKILDLLLLNTQELKGFFQNEKEPLLQQKAKPRIKNIKGFPSDFFSVI</sequence>
<reference evidence="1" key="1">
    <citation type="submission" date="2021-01" db="EMBL/GenBank/DDBJ databases">
        <authorList>
            <consortium name="Genoscope - CEA"/>
            <person name="William W."/>
        </authorList>
    </citation>
    <scope>NUCLEOTIDE SEQUENCE</scope>
</reference>
<evidence type="ECO:0000313" key="2">
    <source>
        <dbReference type="Proteomes" id="UP000692954"/>
    </source>
</evidence>
<gene>
    <name evidence="1" type="ORF">PSON_ATCC_30995.1.T0310122</name>
</gene>
<dbReference type="EMBL" id="CAJJDN010000031">
    <property type="protein sequence ID" value="CAD8073759.1"/>
    <property type="molecule type" value="Genomic_DNA"/>
</dbReference>
<keyword evidence="2" id="KW-1185">Reference proteome</keyword>
<protein>
    <submittedName>
        <fullName evidence="1">Uncharacterized protein</fullName>
    </submittedName>
</protein>
<proteinExistence type="predicted"/>
<comment type="caution">
    <text evidence="1">The sequence shown here is derived from an EMBL/GenBank/DDBJ whole genome shotgun (WGS) entry which is preliminary data.</text>
</comment>
<name>A0A8S1M2C2_9CILI</name>
<evidence type="ECO:0000313" key="1">
    <source>
        <dbReference type="EMBL" id="CAD8073759.1"/>
    </source>
</evidence>
<dbReference type="AlphaFoldDB" id="A0A8S1M2C2"/>
<dbReference type="OrthoDB" id="300538at2759"/>
<accession>A0A8S1M2C2</accession>